<dbReference type="Gene3D" id="2.60.120.200">
    <property type="match status" value="1"/>
</dbReference>
<feature type="signal peptide" evidence="8">
    <location>
        <begin position="1"/>
        <end position="19"/>
    </location>
</feature>
<dbReference type="PROSITE" id="PS51328">
    <property type="entry name" value="L_LECTIN_LIKE"/>
    <property type="match status" value="1"/>
</dbReference>
<feature type="region of interest" description="Disordered" evidence="6">
    <location>
        <begin position="279"/>
        <end position="309"/>
    </location>
</feature>
<reference evidence="10" key="1">
    <citation type="submission" date="2009-08" db="EMBL/GenBank/DDBJ databases">
        <title>Annotation of Salpingoeca rosetta.</title>
        <authorList>
            <consortium name="The Broad Institute Genome Sequencing Platform"/>
            <person name="Russ C."/>
            <person name="Cuomo C."/>
            <person name="Burger G."/>
            <person name="Gray M.W."/>
            <person name="Holland P.W.H."/>
            <person name="King N."/>
            <person name="Lang F.B.F."/>
            <person name="Roger A.J."/>
            <person name="Ruiz-Trillo I."/>
            <person name="Young S.K."/>
            <person name="Zeng Q."/>
            <person name="Gargeya S."/>
            <person name="Alvarado L."/>
            <person name="Berlin A."/>
            <person name="Chapman S.B."/>
            <person name="Chen Z."/>
            <person name="Freedman E."/>
            <person name="Gellesch M."/>
            <person name="Goldberg J."/>
            <person name="Griggs A."/>
            <person name="Gujja S."/>
            <person name="Heilman E."/>
            <person name="Heiman D."/>
            <person name="Howarth C."/>
            <person name="Mehta T."/>
            <person name="Neiman D."/>
            <person name="Pearson M."/>
            <person name="Roberts A."/>
            <person name="Saif S."/>
            <person name="Shea T."/>
            <person name="Shenoy N."/>
            <person name="Sisk P."/>
            <person name="Stolte C."/>
            <person name="Sykes S."/>
            <person name="White J."/>
            <person name="Yandava C."/>
            <person name="Haas B."/>
            <person name="Nusbaum C."/>
            <person name="Birren B."/>
        </authorList>
    </citation>
    <scope>NUCLEOTIDE SEQUENCE [LARGE SCALE GENOMIC DNA]</scope>
    <source>
        <strain evidence="10">ATCC 50818</strain>
    </source>
</reference>
<dbReference type="InterPro" id="IPR013320">
    <property type="entry name" value="ConA-like_dom_sf"/>
</dbReference>
<dbReference type="InterPro" id="IPR005052">
    <property type="entry name" value="Lectin_leg"/>
</dbReference>
<gene>
    <name evidence="10" type="ORF">PTSG_10232</name>
</gene>
<dbReference type="GO" id="GO:0005537">
    <property type="term" value="F:D-mannose binding"/>
    <property type="evidence" value="ECO:0007669"/>
    <property type="project" value="TreeGrafter"/>
</dbReference>
<feature type="domain" description="L-type lectin-like" evidence="9">
    <location>
        <begin position="32"/>
        <end position="261"/>
    </location>
</feature>
<feature type="transmembrane region" description="Helical" evidence="7">
    <location>
        <begin position="315"/>
        <end position="335"/>
    </location>
</feature>
<keyword evidence="2 7" id="KW-0812">Transmembrane</keyword>
<dbReference type="eggNOG" id="KOG3839">
    <property type="taxonomic scope" value="Eukaryota"/>
</dbReference>
<dbReference type="InParanoid" id="F2UQP5"/>
<dbReference type="GO" id="GO:0005789">
    <property type="term" value="C:endoplasmic reticulum membrane"/>
    <property type="evidence" value="ECO:0007669"/>
    <property type="project" value="TreeGrafter"/>
</dbReference>
<feature type="chain" id="PRO_5003290897" description="L-type lectin-like domain-containing protein" evidence="8">
    <location>
        <begin position="20"/>
        <end position="347"/>
    </location>
</feature>
<dbReference type="GO" id="GO:0005793">
    <property type="term" value="C:endoplasmic reticulum-Golgi intermediate compartment"/>
    <property type="evidence" value="ECO:0007669"/>
    <property type="project" value="TreeGrafter"/>
</dbReference>
<evidence type="ECO:0000259" key="9">
    <source>
        <dbReference type="PROSITE" id="PS51328"/>
    </source>
</evidence>
<evidence type="ECO:0000256" key="1">
    <source>
        <dbReference type="ARBA" id="ARBA00004479"/>
    </source>
</evidence>
<dbReference type="OMA" id="GCTADIR"/>
<evidence type="ECO:0000313" key="11">
    <source>
        <dbReference type="Proteomes" id="UP000007799"/>
    </source>
</evidence>
<dbReference type="EMBL" id="GL832989">
    <property type="protein sequence ID" value="EGD79950.1"/>
    <property type="molecule type" value="Genomic_DNA"/>
</dbReference>
<evidence type="ECO:0000313" key="10">
    <source>
        <dbReference type="EMBL" id="EGD79950.1"/>
    </source>
</evidence>
<dbReference type="GO" id="GO:0030134">
    <property type="term" value="C:COPII-coated ER to Golgi transport vesicle"/>
    <property type="evidence" value="ECO:0007669"/>
    <property type="project" value="TreeGrafter"/>
</dbReference>
<evidence type="ECO:0000256" key="8">
    <source>
        <dbReference type="SAM" id="SignalP"/>
    </source>
</evidence>
<evidence type="ECO:0000256" key="7">
    <source>
        <dbReference type="SAM" id="Phobius"/>
    </source>
</evidence>
<dbReference type="KEGG" id="sre:PTSG_10232"/>
<comment type="subcellular location">
    <subcellularLocation>
        <location evidence="1">Membrane</location>
        <topology evidence="1">Single-pass type I membrane protein</topology>
    </subcellularLocation>
</comment>
<dbReference type="RefSeq" id="XP_004988571.1">
    <property type="nucleotide sequence ID" value="XM_004988514.1"/>
</dbReference>
<dbReference type="GO" id="GO:0000139">
    <property type="term" value="C:Golgi membrane"/>
    <property type="evidence" value="ECO:0007669"/>
    <property type="project" value="TreeGrafter"/>
</dbReference>
<evidence type="ECO:0000256" key="2">
    <source>
        <dbReference type="ARBA" id="ARBA00022692"/>
    </source>
</evidence>
<evidence type="ECO:0000256" key="3">
    <source>
        <dbReference type="ARBA" id="ARBA00022729"/>
    </source>
</evidence>
<protein>
    <recommendedName>
        <fullName evidence="9">L-type lectin-like domain-containing protein</fullName>
    </recommendedName>
</protein>
<keyword evidence="5 7" id="KW-0472">Membrane</keyword>
<keyword evidence="11" id="KW-1185">Reference proteome</keyword>
<accession>F2UQP5</accession>
<dbReference type="SUPFAM" id="SSF49899">
    <property type="entry name" value="Concanavalin A-like lectins/glucanases"/>
    <property type="match status" value="1"/>
</dbReference>
<dbReference type="PANTHER" id="PTHR12223">
    <property type="entry name" value="VESICULAR MANNOSE-BINDING LECTIN"/>
    <property type="match status" value="1"/>
</dbReference>
<dbReference type="PANTHER" id="PTHR12223:SF45">
    <property type="entry name" value="RE50040P"/>
    <property type="match status" value="1"/>
</dbReference>
<dbReference type="AlphaFoldDB" id="F2UQP5"/>
<evidence type="ECO:0000256" key="6">
    <source>
        <dbReference type="SAM" id="MobiDB-lite"/>
    </source>
</evidence>
<organism evidence="11">
    <name type="scientific">Salpingoeca rosetta (strain ATCC 50818 / BSB-021)</name>
    <dbReference type="NCBI Taxonomy" id="946362"/>
    <lineage>
        <taxon>Eukaryota</taxon>
        <taxon>Choanoflagellata</taxon>
        <taxon>Craspedida</taxon>
        <taxon>Salpingoecidae</taxon>
        <taxon>Salpingoeca</taxon>
    </lineage>
</organism>
<dbReference type="OrthoDB" id="270293at2759"/>
<keyword evidence="4 7" id="KW-1133">Transmembrane helix</keyword>
<proteinExistence type="predicted"/>
<name>F2UQP5_SALR5</name>
<dbReference type="GeneID" id="16069101"/>
<evidence type="ECO:0000256" key="4">
    <source>
        <dbReference type="ARBA" id="ARBA00022989"/>
    </source>
</evidence>
<evidence type="ECO:0000256" key="5">
    <source>
        <dbReference type="ARBA" id="ARBA00023136"/>
    </source>
</evidence>
<dbReference type="Proteomes" id="UP000007799">
    <property type="component" value="Unassembled WGS sequence"/>
</dbReference>
<dbReference type="InterPro" id="IPR051136">
    <property type="entry name" value="Intracellular_Lectin-GPT"/>
</dbReference>
<dbReference type="STRING" id="946362.F2UQP5"/>
<sequence length="347" mass="38906">MSVLAVLLVLAACALNTAAVHHRTKRVHDPKGYVYHLHSITHPYMTNGMTIPNWDFYGSTVVTDDYIRLTPDRQSRRGSLWNTVPFNPPGDEEYPGFEINLQFRVHGQGTRLFGDGMAVWYTKDRALEGPVFGNQDKFIGMGVFFDTYSNLHQGHSQYISVMFGDGMLSYDHDSDGGASRVAGCPIRFRSTADDDHPVYARIVYQNNLLRVYIDADDDGGWPECFIVRRVYLPRNYYFGLTAATGDLADNHDVISMKVSEPSGMSQAEREEVKRRIEEDMKREAESGGSKVPVDPQYGDEVTKGNAGDNDDSNTLTIAAVIIVLVIVAVAGYFVFVKTKKDTRKFDF</sequence>
<dbReference type="GO" id="GO:0006888">
    <property type="term" value="P:endoplasmic reticulum to Golgi vesicle-mediated transport"/>
    <property type="evidence" value="ECO:0007669"/>
    <property type="project" value="TreeGrafter"/>
</dbReference>
<keyword evidence="3 8" id="KW-0732">Signal</keyword>
<dbReference type="Pfam" id="PF03388">
    <property type="entry name" value="Lectin_leg-like"/>
    <property type="match status" value="1"/>
</dbReference>